<evidence type="ECO:0000313" key="6">
    <source>
        <dbReference type="Proteomes" id="UP000429980"/>
    </source>
</evidence>
<reference evidence="5 6" key="1">
    <citation type="submission" date="2019-06" db="EMBL/GenBank/DDBJ databases">
        <title>Genome sequence analysis of &gt;100 Bacillus licheniformis strains suggests intrinsic resistance to this species.</title>
        <authorList>
            <person name="Wels M."/>
            <person name="Siezen R.J."/>
            <person name="Johansen E."/>
            <person name="Stuer-Lauridsen B."/>
            <person name="Bjerre K."/>
            <person name="Nielsen B.K.K."/>
        </authorList>
    </citation>
    <scope>NUCLEOTIDE SEQUENCE [LARGE SCALE GENOMIC DNA]</scope>
    <source>
        <strain evidence="5 6">BAC-15381</strain>
    </source>
</reference>
<feature type="domain" description="LXG" evidence="4">
    <location>
        <begin position="1"/>
        <end position="235"/>
    </location>
</feature>
<comment type="subcellular location">
    <subcellularLocation>
        <location evidence="1">Secreted</location>
    </subcellularLocation>
</comment>
<dbReference type="EMBL" id="NILF01000022">
    <property type="protein sequence ID" value="TWL41790.1"/>
    <property type="molecule type" value="Genomic_DNA"/>
</dbReference>
<evidence type="ECO:0000256" key="3">
    <source>
        <dbReference type="ARBA" id="ARBA00034117"/>
    </source>
</evidence>
<keyword evidence="2" id="KW-0964">Secreted</keyword>
<dbReference type="Proteomes" id="UP000429980">
    <property type="component" value="Unassembled WGS sequence"/>
</dbReference>
<evidence type="ECO:0000256" key="1">
    <source>
        <dbReference type="ARBA" id="ARBA00004613"/>
    </source>
</evidence>
<evidence type="ECO:0000313" key="5">
    <source>
        <dbReference type="EMBL" id="TWL41790.1"/>
    </source>
</evidence>
<comment type="caution">
    <text evidence="5">The sequence shown here is derived from an EMBL/GenBank/DDBJ whole genome shotgun (WGS) entry which is preliminary data.</text>
</comment>
<dbReference type="Pfam" id="PF04740">
    <property type="entry name" value="LXG"/>
    <property type="match status" value="1"/>
</dbReference>
<protein>
    <submittedName>
        <fullName evidence="5">Ribonuclease YxiD</fullName>
    </submittedName>
</protein>
<sequence>MKTLDVQALHKAIDQTLEQLKHQSDEFAKVKKAVEGITSLDDALKGKGGDAIRAFYEECHTPFLRFYDTFIVEYRSTLKKLKSALNSLEPNHNGFIAQSFLEHELEQGVNAADRTTKRLVSKTNASIAKVSHIVDLPDLNDSDFHEQNRKALKEINQTIEKLHTFDREQTSALKTAEQDLETMQKYITELEKMYTGPKIEITSYKKGSILKPDENTNINGPVGGLKGELENAEPSPMEIMLKKLSDQEESEVDSLTKADHFKKIDTGIRIIKGKVYNMKGYKKLGSVDVTDEIGTGKDFVGGSYMLYSNGQIVRKYISGGEVKYELVSRIPESRVKKSDIEKALDWAKDTVGELSGGYDGYRAITGVDPVTGEKLSVTDRILSGVSVIPATKVVKVGKYVFKANKGAKTAKRVSTSTAKRPGGYLKEDVDEHGYLSPGVNRAPGNKNIGSDNRVQSHHPIQNEWAKRWAKEGGFDYNEKKASAILLPSSSGLSHAKISSMQRKRRKIEGFNTDIRYEFNVSYREMIEAGVDQKATRKAMKDAYKYFDGLGGFVK</sequence>
<comment type="similarity">
    <text evidence="3">In the N-terminal section; belongs to the LXG family.</text>
</comment>
<name>A0ABY3FYD1_9BACI</name>
<accession>A0ABY3FYD1</accession>
<dbReference type="InterPro" id="IPR028900">
    <property type="entry name" value="Tox-SHH_dom"/>
</dbReference>
<evidence type="ECO:0000256" key="2">
    <source>
        <dbReference type="ARBA" id="ARBA00022525"/>
    </source>
</evidence>
<proteinExistence type="inferred from homology"/>
<keyword evidence="6" id="KW-1185">Reference proteome</keyword>
<dbReference type="Pfam" id="PF15652">
    <property type="entry name" value="Tox-SHH"/>
    <property type="match status" value="1"/>
</dbReference>
<dbReference type="InterPro" id="IPR027797">
    <property type="entry name" value="PT-TG_dom"/>
</dbReference>
<evidence type="ECO:0000259" key="4">
    <source>
        <dbReference type="PROSITE" id="PS51756"/>
    </source>
</evidence>
<dbReference type="RefSeq" id="WP_145685474.1">
    <property type="nucleotide sequence ID" value="NZ_CP120601.2"/>
</dbReference>
<dbReference type="PROSITE" id="PS51756">
    <property type="entry name" value="LXG"/>
    <property type="match status" value="1"/>
</dbReference>
<dbReference type="Pfam" id="PF14449">
    <property type="entry name" value="PT-TG"/>
    <property type="match status" value="1"/>
</dbReference>
<organism evidence="5 6">
    <name type="scientific">Bacillus paralicheniformis</name>
    <dbReference type="NCBI Taxonomy" id="1648923"/>
    <lineage>
        <taxon>Bacteria</taxon>
        <taxon>Bacillati</taxon>
        <taxon>Bacillota</taxon>
        <taxon>Bacilli</taxon>
        <taxon>Bacillales</taxon>
        <taxon>Bacillaceae</taxon>
        <taxon>Bacillus</taxon>
    </lineage>
</organism>
<gene>
    <name evidence="5" type="ORF">CHCC15381_3959</name>
</gene>
<dbReference type="InterPro" id="IPR006829">
    <property type="entry name" value="LXG_dom"/>
</dbReference>